<keyword evidence="4 9" id="KW-0812">Transmembrane</keyword>
<evidence type="ECO:0000313" key="10">
    <source>
        <dbReference type="EMBL" id="KAJ4959342.1"/>
    </source>
</evidence>
<gene>
    <name evidence="10" type="ORF">NE237_026453</name>
</gene>
<feature type="transmembrane region" description="Helical" evidence="9">
    <location>
        <begin position="77"/>
        <end position="96"/>
    </location>
</feature>
<keyword evidence="7 9" id="KW-0472">Membrane</keyword>
<name>A0A9Q0K1H2_9MAGN</name>
<proteinExistence type="inferred from homology"/>
<evidence type="ECO:0000256" key="3">
    <source>
        <dbReference type="ARBA" id="ARBA00022448"/>
    </source>
</evidence>
<dbReference type="GO" id="GO:0016020">
    <property type="term" value="C:membrane"/>
    <property type="evidence" value="ECO:0007669"/>
    <property type="project" value="UniProtKB-SubCell"/>
</dbReference>
<comment type="subcellular location">
    <subcellularLocation>
        <location evidence="1">Membrane</location>
        <topology evidence="1">Multi-pass membrane protein</topology>
    </subcellularLocation>
</comment>
<evidence type="ECO:0000256" key="8">
    <source>
        <dbReference type="ARBA" id="ARBA00023303"/>
    </source>
</evidence>
<keyword evidence="3" id="KW-0813">Transport</keyword>
<keyword evidence="5 9" id="KW-1133">Transmembrane helix</keyword>
<feature type="transmembrane region" description="Helical" evidence="9">
    <location>
        <begin position="21"/>
        <end position="39"/>
    </location>
</feature>
<evidence type="ECO:0000256" key="6">
    <source>
        <dbReference type="ARBA" id="ARBA00023065"/>
    </source>
</evidence>
<accession>A0A9Q0K1H2</accession>
<evidence type="ECO:0000256" key="5">
    <source>
        <dbReference type="ARBA" id="ARBA00022989"/>
    </source>
</evidence>
<organism evidence="10 11">
    <name type="scientific">Protea cynaroides</name>
    <dbReference type="NCBI Taxonomy" id="273540"/>
    <lineage>
        <taxon>Eukaryota</taxon>
        <taxon>Viridiplantae</taxon>
        <taxon>Streptophyta</taxon>
        <taxon>Embryophyta</taxon>
        <taxon>Tracheophyta</taxon>
        <taxon>Spermatophyta</taxon>
        <taxon>Magnoliopsida</taxon>
        <taxon>Proteales</taxon>
        <taxon>Proteaceae</taxon>
        <taxon>Protea</taxon>
    </lineage>
</organism>
<evidence type="ECO:0000256" key="7">
    <source>
        <dbReference type="ARBA" id="ARBA00023136"/>
    </source>
</evidence>
<dbReference type="InterPro" id="IPR020966">
    <property type="entry name" value="ALMT"/>
</dbReference>
<sequence length="355" mass="40379">MTVVVVFKFTAGATLYKGVNRGLGTITACLLAFLIEFVADKTGLVGRAIFIGIAVFLIGAATTFTRFIPSIKKNYNYGFVIFLLTFNLITVSSYRVDDVSIMASQRFYTINCDRLWYLPFHQSSDFSELALYASWETRHLRYCHRYPQQYVKLGAVLHHFGYTVVALHGCLQSEIQTPHSVRALFRDPSVRVAVKQSELLMELADSIRQHRRCSPKILSNKIYEALQDLNTVIKSESQPFLASDHNKPTNLPESNDKKAEEQFKDKIVMINGLEFFEALPFAAFASLLVETVARIDLVIEEVEELGRLAWFTELRPGDENIVIFEGTPRKNTADLQLNFILGDGNNEELFCFYRL</sequence>
<evidence type="ECO:0008006" key="12">
    <source>
        <dbReference type="Google" id="ProtNLM"/>
    </source>
</evidence>
<dbReference type="EMBL" id="JAMYWD010000010">
    <property type="protein sequence ID" value="KAJ4959342.1"/>
    <property type="molecule type" value="Genomic_DNA"/>
</dbReference>
<evidence type="ECO:0000313" key="11">
    <source>
        <dbReference type="Proteomes" id="UP001141806"/>
    </source>
</evidence>
<feature type="transmembrane region" description="Helical" evidence="9">
    <location>
        <begin position="45"/>
        <end position="65"/>
    </location>
</feature>
<dbReference type="GO" id="GO:0034220">
    <property type="term" value="P:monoatomic ion transmembrane transport"/>
    <property type="evidence" value="ECO:0007669"/>
    <property type="project" value="UniProtKB-KW"/>
</dbReference>
<keyword evidence="8" id="KW-0407">Ion channel</keyword>
<reference evidence="10" key="1">
    <citation type="journal article" date="2023" name="Plant J.">
        <title>The genome of the king protea, Protea cynaroides.</title>
        <authorList>
            <person name="Chang J."/>
            <person name="Duong T.A."/>
            <person name="Schoeman C."/>
            <person name="Ma X."/>
            <person name="Roodt D."/>
            <person name="Barker N."/>
            <person name="Li Z."/>
            <person name="Van de Peer Y."/>
            <person name="Mizrachi E."/>
        </authorList>
    </citation>
    <scope>NUCLEOTIDE SEQUENCE</scope>
    <source>
        <tissue evidence="10">Young leaves</tissue>
    </source>
</reference>
<dbReference type="Pfam" id="PF11744">
    <property type="entry name" value="ALMT"/>
    <property type="match status" value="2"/>
</dbReference>
<evidence type="ECO:0000256" key="1">
    <source>
        <dbReference type="ARBA" id="ARBA00004141"/>
    </source>
</evidence>
<dbReference type="GO" id="GO:0015743">
    <property type="term" value="P:malate transport"/>
    <property type="evidence" value="ECO:0007669"/>
    <property type="project" value="InterPro"/>
</dbReference>
<evidence type="ECO:0000256" key="9">
    <source>
        <dbReference type="SAM" id="Phobius"/>
    </source>
</evidence>
<dbReference type="PANTHER" id="PTHR31086">
    <property type="entry name" value="ALUMINUM-ACTIVATED MALATE TRANSPORTER 10"/>
    <property type="match status" value="1"/>
</dbReference>
<evidence type="ECO:0000256" key="2">
    <source>
        <dbReference type="ARBA" id="ARBA00007079"/>
    </source>
</evidence>
<dbReference type="Proteomes" id="UP001141806">
    <property type="component" value="Unassembled WGS sequence"/>
</dbReference>
<dbReference type="OrthoDB" id="68611at2759"/>
<keyword evidence="11" id="KW-1185">Reference proteome</keyword>
<dbReference type="AlphaFoldDB" id="A0A9Q0K1H2"/>
<protein>
    <recommendedName>
        <fullName evidence="12">Aluminum-activated malate transporter</fullName>
    </recommendedName>
</protein>
<comment type="similarity">
    <text evidence="2">Belongs to the aromatic acid exporter (TC 2.A.85) family.</text>
</comment>
<comment type="caution">
    <text evidence="10">The sequence shown here is derived from an EMBL/GenBank/DDBJ whole genome shotgun (WGS) entry which is preliminary data.</text>
</comment>
<keyword evidence="6" id="KW-0406">Ion transport</keyword>
<evidence type="ECO:0000256" key="4">
    <source>
        <dbReference type="ARBA" id="ARBA00022692"/>
    </source>
</evidence>